<dbReference type="InterPro" id="IPR036390">
    <property type="entry name" value="WH_DNA-bd_sf"/>
</dbReference>
<keyword evidence="4" id="KW-1185">Reference proteome</keyword>
<gene>
    <name evidence="3" type="ORF">IMC76_05510</name>
</gene>
<dbReference type="GO" id="GO:0003887">
    <property type="term" value="F:DNA-directed DNA polymerase activity"/>
    <property type="evidence" value="ECO:0007669"/>
    <property type="project" value="InterPro"/>
</dbReference>
<sequence length="263" mass="31184">MCDFSFYFEKGDFVLEATHKVKKSSGTFVCQNKMNSILFPINFTARDYDIFFTICWYAKQMGYSENRGFIEMPYSEIARFYDLNLNKTRFNDEVKNFRSKVIGRDGTAIYRSVEITDDDEITTVGVFFTEIQTYRNRQILKFKVNPLGLDILFSSLKFMKINMYDFVSIRGKFAKTLYRLLVQYENSKPDDNGFKCVKFNRSEFENLMAVPEYYKSTNIDSRVIEPSLKELNENYFKKLIFKKEFSKNDDKKIAGYSFKFILK</sequence>
<dbReference type="Pfam" id="PF21205">
    <property type="entry name" value="Rep3_C"/>
    <property type="match status" value="1"/>
</dbReference>
<feature type="domain" description="Initiator Rep protein WH1" evidence="2">
    <location>
        <begin position="31"/>
        <end position="181"/>
    </location>
</feature>
<reference evidence="3 4" key="1">
    <citation type="submission" date="2020-10" db="EMBL/GenBank/DDBJ databases">
        <title>Campylobacter and Helicobacter PacBio genomes.</title>
        <authorList>
            <person name="Lane C."/>
        </authorList>
    </citation>
    <scope>NUCLEOTIDE SEQUENCE [LARGE SCALE GENOMIC DNA]</scope>
    <source>
        <strain evidence="3 4">2016D-0077</strain>
    </source>
</reference>
<dbReference type="Gene3D" id="1.10.10.10">
    <property type="entry name" value="Winged helix-like DNA-binding domain superfamily/Winged helix DNA-binding domain"/>
    <property type="match status" value="1"/>
</dbReference>
<dbReference type="AlphaFoldDB" id="A0A7M1LGR5"/>
<dbReference type="InterPro" id="IPR036388">
    <property type="entry name" value="WH-like_DNA-bd_sf"/>
</dbReference>
<proteinExistence type="inferred from homology"/>
<evidence type="ECO:0000259" key="2">
    <source>
        <dbReference type="Pfam" id="PF01051"/>
    </source>
</evidence>
<protein>
    <submittedName>
        <fullName evidence="3">Replication initiation protein</fullName>
    </submittedName>
</protein>
<dbReference type="EMBL" id="CP063078">
    <property type="protein sequence ID" value="QOQ86685.1"/>
    <property type="molecule type" value="Genomic_DNA"/>
</dbReference>
<dbReference type="OrthoDB" id="5362765at2"/>
<evidence type="ECO:0000313" key="4">
    <source>
        <dbReference type="Proteomes" id="UP000594749"/>
    </source>
</evidence>
<evidence type="ECO:0000313" key="3">
    <source>
        <dbReference type="EMBL" id="QOQ86685.1"/>
    </source>
</evidence>
<dbReference type="Pfam" id="PF01051">
    <property type="entry name" value="Rep3_N"/>
    <property type="match status" value="1"/>
</dbReference>
<dbReference type="GO" id="GO:0006270">
    <property type="term" value="P:DNA replication initiation"/>
    <property type="evidence" value="ECO:0007669"/>
    <property type="project" value="InterPro"/>
</dbReference>
<accession>A0A7M1LGR5</accession>
<dbReference type="Proteomes" id="UP000594749">
    <property type="component" value="Chromosome"/>
</dbReference>
<comment type="similarity">
    <text evidence="1">Belongs to the initiator RepB protein family.</text>
</comment>
<dbReference type="InterPro" id="IPR000525">
    <property type="entry name" value="Initiator_Rep_WH1"/>
</dbReference>
<dbReference type="SUPFAM" id="SSF46785">
    <property type="entry name" value="Winged helix' DNA-binding domain"/>
    <property type="match status" value="1"/>
</dbReference>
<organism evidence="3 4">
    <name type="scientific">Campylobacter corcagiensis</name>
    <dbReference type="NCBI Taxonomy" id="1448857"/>
    <lineage>
        <taxon>Bacteria</taxon>
        <taxon>Pseudomonadati</taxon>
        <taxon>Campylobacterota</taxon>
        <taxon>Epsilonproteobacteria</taxon>
        <taxon>Campylobacterales</taxon>
        <taxon>Campylobacteraceae</taxon>
        <taxon>Campylobacter</taxon>
    </lineage>
</organism>
<name>A0A7M1LGR5_9BACT</name>
<evidence type="ECO:0000256" key="1">
    <source>
        <dbReference type="ARBA" id="ARBA00038283"/>
    </source>
</evidence>